<dbReference type="EMBL" id="VZDO01000001">
    <property type="protein sequence ID" value="KAB0683021.1"/>
    <property type="molecule type" value="Genomic_DNA"/>
</dbReference>
<organism evidence="2 3">
    <name type="scientific">Plantimonas leprariae</name>
    <dbReference type="NCBI Taxonomy" id="2615207"/>
    <lineage>
        <taxon>Bacteria</taxon>
        <taxon>Pseudomonadati</taxon>
        <taxon>Pseudomonadota</taxon>
        <taxon>Alphaproteobacteria</taxon>
        <taxon>Hyphomicrobiales</taxon>
        <taxon>Aurantimonadaceae</taxon>
        <taxon>Plantimonas</taxon>
    </lineage>
</organism>
<reference evidence="2 3" key="1">
    <citation type="submission" date="2019-09" db="EMBL/GenBank/DDBJ databases">
        <title>YIM 132180 draft genome.</title>
        <authorList>
            <person name="Zhang K."/>
        </authorList>
    </citation>
    <scope>NUCLEOTIDE SEQUENCE [LARGE SCALE GENOMIC DNA]</scope>
    <source>
        <strain evidence="2 3">YIM 132180</strain>
    </source>
</reference>
<dbReference type="AlphaFoldDB" id="A0A7V7PTI7"/>
<dbReference type="SUPFAM" id="SSF53706">
    <property type="entry name" value="Formate dehydrogenase/DMSO reductase, domains 1-3"/>
    <property type="match status" value="1"/>
</dbReference>
<dbReference type="GO" id="GO:0016491">
    <property type="term" value="F:oxidoreductase activity"/>
    <property type="evidence" value="ECO:0007669"/>
    <property type="project" value="InterPro"/>
</dbReference>
<feature type="domain" description="4Fe-4S ferredoxin-type" evidence="1">
    <location>
        <begin position="703"/>
        <end position="733"/>
    </location>
</feature>
<evidence type="ECO:0000313" key="3">
    <source>
        <dbReference type="Proteomes" id="UP000432089"/>
    </source>
</evidence>
<dbReference type="PANTHER" id="PTHR42783:SF3">
    <property type="entry name" value="GLUTAMATE SYNTHASE [NADPH] SMALL CHAIN-RELATED"/>
    <property type="match status" value="1"/>
</dbReference>
<dbReference type="CDD" id="cd10551">
    <property type="entry name" value="PsrB"/>
    <property type="match status" value="1"/>
</dbReference>
<dbReference type="Pfam" id="PF13247">
    <property type="entry name" value="Fer4_11"/>
    <property type="match status" value="1"/>
</dbReference>
<sequence length="943" mass="99057">MPDVSGAAPLNRREALRLVALALAVGATGCKPAEDIVPAVRSNGLAAGEPLRFATSLPLGGYGRGMLATSVEGRPIKVSGNPLHPASLGSTDLFAEADILGLYDPDRSRTPTRNGLIANWDGFLAELGPRRAALAARRGEGLAILAGRITSPTLRRQFDALHTAWPAMRLYRHEPVDDANGRAGSKLAFGRPLDVLPDLARADVVLCLGADPHGAGPAQLRNAAGFAKRRTVREGTGAMQRLYVAESAASLTGLAADHRLPLAPAALLDFAAGLAARFGGPATERPVDGRFLDALAADLRGAGAKALVLVGEEQPPELHALGHWLNAALGAFGSTLDLVEPADAPSDGDLGALAAELAAGRVDTLLILGTNPAYDGPSDLGFADLIGKAAFTVHLGTHRDETGALCRWHLAETHPLEGWSDLRAVDGTAGIVQPLIQPLYASVGAHELLAALAGDGGAKPYDLVRQTWSPGVPAAEFEDWWLGVVEDGVVPGSAAAPVAPPRQPTLSAPPASGGGGLALVLRPDPTIYDGRYGNNAWAQECPKPVTHETWGNALHLHPDDAARLGIAADDAVRIEAGGPSVEAPVVLDRRQAEGAASLTLGYGRTRPGAIGIGLGANAYALRRTDALWTLPDVRLTAVGKAEPMPLTQATLDEDGRDLAPEMRLADLAAGVRLKPKAAEPAATFYAAQPHEAPYGDGSEPRAWAMVIDTTLCIGCNACVVACQAENNVPVVGPDEIRAGRTMHWLRIDAYEKDDGAGAVFQPVPCMHCEKAPCEPVCPVGASVHDDEGLNVQVYNRCVGTRFCQANCPYKVRRFNFFGYANGQEYSNLGNPPLAARFNPDVTVRGRGVMEKCTYCVQRIAGARQRAEAEGRPMRDGDAVTACQSACPTSAIRFGNLAAAGAEVAKLREEPQHYALLEELGTKPRTTYLAKVRNPNPALEGERS</sequence>
<evidence type="ECO:0000259" key="1">
    <source>
        <dbReference type="PROSITE" id="PS51379"/>
    </source>
</evidence>
<dbReference type="SUPFAM" id="SSF54862">
    <property type="entry name" value="4Fe-4S ferredoxins"/>
    <property type="match status" value="1"/>
</dbReference>
<dbReference type="Pfam" id="PF01568">
    <property type="entry name" value="Molydop_binding"/>
    <property type="match status" value="1"/>
</dbReference>
<dbReference type="InterPro" id="IPR017896">
    <property type="entry name" value="4Fe4S_Fe-S-bd"/>
</dbReference>
<dbReference type="InterPro" id="IPR006657">
    <property type="entry name" value="MoPterin_dinucl-bd_dom"/>
</dbReference>
<dbReference type="Gene3D" id="3.30.70.20">
    <property type="match status" value="2"/>
</dbReference>
<feature type="domain" description="4Fe-4S ferredoxin-type" evidence="1">
    <location>
        <begin position="756"/>
        <end position="787"/>
    </location>
</feature>
<dbReference type="GO" id="GO:0043546">
    <property type="term" value="F:molybdopterin cofactor binding"/>
    <property type="evidence" value="ECO:0007669"/>
    <property type="project" value="InterPro"/>
</dbReference>
<dbReference type="Proteomes" id="UP000432089">
    <property type="component" value="Unassembled WGS sequence"/>
</dbReference>
<comment type="caution">
    <text evidence="2">The sequence shown here is derived from an EMBL/GenBank/DDBJ whole genome shotgun (WGS) entry which is preliminary data.</text>
</comment>
<dbReference type="PANTHER" id="PTHR42783">
    <property type="entry name" value="GLUTAMATE SYNTHASE [NADPH] SMALL CHAIN"/>
    <property type="match status" value="1"/>
</dbReference>
<dbReference type="PROSITE" id="PS51379">
    <property type="entry name" value="4FE4S_FER_2"/>
    <property type="match status" value="2"/>
</dbReference>
<accession>A0A7V7PTI7</accession>
<proteinExistence type="predicted"/>
<evidence type="ECO:0000313" key="2">
    <source>
        <dbReference type="EMBL" id="KAB0683021.1"/>
    </source>
</evidence>
<dbReference type="InterPro" id="IPR009010">
    <property type="entry name" value="Asp_de-COase-like_dom_sf"/>
</dbReference>
<keyword evidence="3" id="KW-1185">Reference proteome</keyword>
<name>A0A7V7PTI7_9HYPH</name>
<gene>
    <name evidence="2" type="ORF">F6X38_02560</name>
</gene>
<dbReference type="SUPFAM" id="SSF50692">
    <property type="entry name" value="ADC-like"/>
    <property type="match status" value="1"/>
</dbReference>
<dbReference type="Gene3D" id="2.40.40.20">
    <property type="match status" value="1"/>
</dbReference>
<protein>
    <submittedName>
        <fullName evidence="2">4Fe-4S dicluster domain-containing protein</fullName>
    </submittedName>
</protein>